<feature type="transmembrane region" description="Helical" evidence="2">
    <location>
        <begin position="299"/>
        <end position="318"/>
    </location>
</feature>
<reference evidence="4" key="1">
    <citation type="journal article" date="2023" name="Mol. Phylogenet. Evol.">
        <title>Genome-scale phylogeny and comparative genomics of the fungal order Sordariales.</title>
        <authorList>
            <person name="Hensen N."/>
            <person name="Bonometti L."/>
            <person name="Westerberg I."/>
            <person name="Brannstrom I.O."/>
            <person name="Guillou S."/>
            <person name="Cros-Aarteil S."/>
            <person name="Calhoun S."/>
            <person name="Haridas S."/>
            <person name="Kuo A."/>
            <person name="Mondo S."/>
            <person name="Pangilinan J."/>
            <person name="Riley R."/>
            <person name="LaButti K."/>
            <person name="Andreopoulos B."/>
            <person name="Lipzen A."/>
            <person name="Chen C."/>
            <person name="Yan M."/>
            <person name="Daum C."/>
            <person name="Ng V."/>
            <person name="Clum A."/>
            <person name="Steindorff A."/>
            <person name="Ohm R.A."/>
            <person name="Martin F."/>
            <person name="Silar P."/>
            <person name="Natvig D.O."/>
            <person name="Lalanne C."/>
            <person name="Gautier V."/>
            <person name="Ament-Velasquez S.L."/>
            <person name="Kruys A."/>
            <person name="Hutchinson M.I."/>
            <person name="Powell A.J."/>
            <person name="Barry K."/>
            <person name="Miller A.N."/>
            <person name="Grigoriev I.V."/>
            <person name="Debuchy R."/>
            <person name="Gladieux P."/>
            <person name="Hiltunen Thoren M."/>
            <person name="Johannesson H."/>
        </authorList>
    </citation>
    <scope>NUCLEOTIDE SEQUENCE [LARGE SCALE GENOMIC DNA]</scope>
    <source>
        <strain evidence="4">CBS 284.82</strain>
    </source>
</reference>
<sequence>MGYFVGVTSTGFVGTDEMSAVTSFQPCHIFGDQMLIGAGIRIGFYLLYASAIIAVLFGIDKQFRFWHGAWGILTLSLFIAMFLNVVDYNLIIIDYAVLIQLVLWYPVYFVLTVLFRQALVVAGRSHSKPDAEYQERLQRCRQAAVTDLDVARARAYADVLKAFALHAAAEEAEQEHDAAQVALSQAVQHYVSHWHEQIEVEDGRHSEDVQIDGGAVTTVYNTELIEEIAAAPTRADIDKLRDLYVAALVHSQRTIAEARATEQEVALIASEELRIKRRARAPKQSLRHFLLTTSYKDQLTAALGLLIWSAFMFGTAALNWPLLHHGNKAGGACDNVPTVYFVFAPKKPFADPGFTTFLRIWTVGVCLVAVFTTALGLFVLLVSVFGPAAVGLRPWRLRRDKTSVEAGPGEHTHDPRSSRGYSHKARGRHTQEILACLHHSETRSVQHRYRSRTTAPARFSLSTVPWAILLAVLLVVTVVCAELTVSRQGPQNNVPLDFARAPLHETSEILAFLIGLYSLVLTLLSVVGAFVAAFLRSRRRKNRGHGEHQAKVG</sequence>
<evidence type="ECO:0000256" key="2">
    <source>
        <dbReference type="SAM" id="Phobius"/>
    </source>
</evidence>
<evidence type="ECO:0000256" key="1">
    <source>
        <dbReference type="SAM" id="MobiDB-lite"/>
    </source>
</evidence>
<feature type="transmembrane region" description="Helical" evidence="2">
    <location>
        <begin position="42"/>
        <end position="59"/>
    </location>
</feature>
<accession>A0AAN6P4W8</accession>
<name>A0AAN6P4W8_9PEZI</name>
<feature type="compositionally biased region" description="Basic and acidic residues" evidence="1">
    <location>
        <begin position="403"/>
        <end position="417"/>
    </location>
</feature>
<feature type="transmembrane region" description="Helical" evidence="2">
    <location>
        <begin position="92"/>
        <end position="115"/>
    </location>
</feature>
<dbReference type="Proteomes" id="UP001303115">
    <property type="component" value="Unassembled WGS sequence"/>
</dbReference>
<gene>
    <name evidence="3" type="ORF">C8A01DRAFT_51242</name>
</gene>
<feature type="transmembrane region" description="Helical" evidence="2">
    <location>
        <begin position="466"/>
        <end position="489"/>
    </location>
</feature>
<keyword evidence="2" id="KW-0812">Transmembrane</keyword>
<dbReference type="AlphaFoldDB" id="A0AAN6P4W8"/>
<comment type="caution">
    <text evidence="3">The sequence shown here is derived from an EMBL/GenBank/DDBJ whole genome shotgun (WGS) entry which is preliminary data.</text>
</comment>
<keyword evidence="4" id="KW-1185">Reference proteome</keyword>
<feature type="transmembrane region" description="Helical" evidence="2">
    <location>
        <begin position="360"/>
        <end position="392"/>
    </location>
</feature>
<keyword evidence="2" id="KW-1133">Transmembrane helix</keyword>
<feature type="region of interest" description="Disordered" evidence="1">
    <location>
        <begin position="403"/>
        <end position="422"/>
    </location>
</feature>
<evidence type="ECO:0000313" key="4">
    <source>
        <dbReference type="Proteomes" id="UP001303115"/>
    </source>
</evidence>
<feature type="transmembrane region" description="Helical" evidence="2">
    <location>
        <begin position="509"/>
        <end position="535"/>
    </location>
</feature>
<evidence type="ECO:0000313" key="3">
    <source>
        <dbReference type="EMBL" id="KAK4031801.1"/>
    </source>
</evidence>
<feature type="transmembrane region" description="Helical" evidence="2">
    <location>
        <begin position="66"/>
        <end position="86"/>
    </location>
</feature>
<proteinExistence type="predicted"/>
<keyword evidence="2" id="KW-0472">Membrane</keyword>
<dbReference type="EMBL" id="MU854699">
    <property type="protein sequence ID" value="KAK4031801.1"/>
    <property type="molecule type" value="Genomic_DNA"/>
</dbReference>
<protein>
    <submittedName>
        <fullName evidence="3">Uncharacterized protein</fullName>
    </submittedName>
</protein>
<organism evidence="3 4">
    <name type="scientific">Parachaetomium inaequale</name>
    <dbReference type="NCBI Taxonomy" id="2588326"/>
    <lineage>
        <taxon>Eukaryota</taxon>
        <taxon>Fungi</taxon>
        <taxon>Dikarya</taxon>
        <taxon>Ascomycota</taxon>
        <taxon>Pezizomycotina</taxon>
        <taxon>Sordariomycetes</taxon>
        <taxon>Sordariomycetidae</taxon>
        <taxon>Sordariales</taxon>
        <taxon>Chaetomiaceae</taxon>
        <taxon>Parachaetomium</taxon>
    </lineage>
</organism>